<organism evidence="2 3">
    <name type="scientific">Escallonia rubra</name>
    <dbReference type="NCBI Taxonomy" id="112253"/>
    <lineage>
        <taxon>Eukaryota</taxon>
        <taxon>Viridiplantae</taxon>
        <taxon>Streptophyta</taxon>
        <taxon>Embryophyta</taxon>
        <taxon>Tracheophyta</taxon>
        <taxon>Spermatophyta</taxon>
        <taxon>Magnoliopsida</taxon>
        <taxon>eudicotyledons</taxon>
        <taxon>Gunneridae</taxon>
        <taxon>Pentapetalae</taxon>
        <taxon>asterids</taxon>
        <taxon>campanulids</taxon>
        <taxon>Escalloniales</taxon>
        <taxon>Escalloniaceae</taxon>
        <taxon>Escallonia</taxon>
    </lineage>
</organism>
<keyword evidence="1" id="KW-1133">Transmembrane helix</keyword>
<dbReference type="Proteomes" id="UP001187471">
    <property type="component" value="Unassembled WGS sequence"/>
</dbReference>
<reference evidence="2" key="1">
    <citation type="submission" date="2022-12" db="EMBL/GenBank/DDBJ databases">
        <title>Draft genome assemblies for two species of Escallonia (Escalloniales).</title>
        <authorList>
            <person name="Chanderbali A."/>
            <person name="Dervinis C."/>
            <person name="Anghel I."/>
            <person name="Soltis D."/>
            <person name="Soltis P."/>
            <person name="Zapata F."/>
        </authorList>
    </citation>
    <scope>NUCLEOTIDE SEQUENCE</scope>
    <source>
        <strain evidence="2">UCBG92.1500</strain>
        <tissue evidence="2">Leaf</tissue>
    </source>
</reference>
<keyword evidence="1" id="KW-0812">Transmembrane</keyword>
<proteinExistence type="predicted"/>
<accession>A0AA88REA1</accession>
<protein>
    <submittedName>
        <fullName evidence="2">Uncharacterized protein</fullName>
    </submittedName>
</protein>
<keyword evidence="3" id="KW-1185">Reference proteome</keyword>
<name>A0AA88REA1_9ASTE</name>
<dbReference type="Pfam" id="PF06376">
    <property type="entry name" value="AGP"/>
    <property type="match status" value="1"/>
</dbReference>
<evidence type="ECO:0000313" key="2">
    <source>
        <dbReference type="EMBL" id="KAK2983649.1"/>
    </source>
</evidence>
<gene>
    <name evidence="2" type="ORF">RJ640_023183</name>
</gene>
<dbReference type="EMBL" id="JAVXUO010001311">
    <property type="protein sequence ID" value="KAK2983649.1"/>
    <property type="molecule type" value="Genomic_DNA"/>
</dbReference>
<dbReference type="InterPro" id="IPR009424">
    <property type="entry name" value="AGP16/20/22/41"/>
</dbReference>
<dbReference type="AlphaFoldDB" id="A0AA88REA1"/>
<feature type="transmembrane region" description="Helical" evidence="1">
    <location>
        <begin position="221"/>
        <end position="250"/>
    </location>
</feature>
<comment type="caution">
    <text evidence="2">The sequence shown here is derived from an EMBL/GenBank/DDBJ whole genome shotgun (WGS) entry which is preliminary data.</text>
</comment>
<evidence type="ECO:0000313" key="3">
    <source>
        <dbReference type="Proteomes" id="UP001187471"/>
    </source>
</evidence>
<feature type="transmembrane region" description="Helical" evidence="1">
    <location>
        <begin position="37"/>
        <end position="60"/>
    </location>
</feature>
<feature type="transmembrane region" description="Helical" evidence="1">
    <location>
        <begin position="179"/>
        <end position="201"/>
    </location>
</feature>
<sequence>MDKQAHIPPQANPYGRVDEEVAQSRAEELRRQKIKKYVIYGVIFVVFQVFVLTLMGMTIMKFRNPKFRVRSASFNGTFEVGTPANPSFNIDMNTQFGIKNNNFGPLKYQNTTVDFYYRGTKAQRPTKRAPPPLRPSLSLSLWKLCAALSEASQRKIRCALSEADSLGEEREREGVKMEVITRASIGVLAVAVLIIVVAFPAAVAQSPAPSPVPAPTSDGTLLVSLLFGTAIDQGIAYVLMLVALALTYIIH</sequence>
<evidence type="ECO:0000256" key="1">
    <source>
        <dbReference type="SAM" id="Phobius"/>
    </source>
</evidence>
<dbReference type="PANTHER" id="PTHR33374">
    <property type="entry name" value="ARABINOGALACTAN PROTEIN 20"/>
    <property type="match status" value="1"/>
</dbReference>
<keyword evidence="1" id="KW-0472">Membrane</keyword>